<keyword evidence="10" id="KW-1185">Reference proteome</keyword>
<dbReference type="Proteomes" id="UP000620133">
    <property type="component" value="Chromosome"/>
</dbReference>
<dbReference type="PANTHER" id="PTHR33932:SF4">
    <property type="entry name" value="NA(+)_H(+) ANTIPORTER SUBUNIT B"/>
    <property type="match status" value="1"/>
</dbReference>
<comment type="similarity">
    <text evidence="2">Belongs to the CPA3 antiporters (TC 2.A.63) subunit B family.</text>
</comment>
<evidence type="ECO:0000256" key="6">
    <source>
        <dbReference type="ARBA" id="ARBA00023136"/>
    </source>
</evidence>
<keyword evidence="4" id="KW-0812">Transmembrane</keyword>
<evidence type="ECO:0000259" key="7">
    <source>
        <dbReference type="Pfam" id="PF04039"/>
    </source>
</evidence>
<keyword evidence="3" id="KW-1003">Cell membrane</keyword>
<dbReference type="Pfam" id="PF20501">
    <property type="entry name" value="MbhE"/>
    <property type="match status" value="1"/>
</dbReference>
<dbReference type="PANTHER" id="PTHR33932">
    <property type="entry name" value="NA(+)/H(+) ANTIPORTER SUBUNIT B"/>
    <property type="match status" value="1"/>
</dbReference>
<evidence type="ECO:0000256" key="2">
    <source>
        <dbReference type="ARBA" id="ARBA00009425"/>
    </source>
</evidence>
<dbReference type="KEGG" id="manr:MPAN_006160"/>
<evidence type="ECO:0000256" key="4">
    <source>
        <dbReference type="ARBA" id="ARBA00022692"/>
    </source>
</evidence>
<comment type="subcellular location">
    <subcellularLocation>
        <location evidence="1">Cell membrane</location>
        <topology evidence="1">Multi-pass membrane protein</topology>
    </subcellularLocation>
</comment>
<evidence type="ECO:0000313" key="10">
    <source>
        <dbReference type="Proteomes" id="UP000620133"/>
    </source>
</evidence>
<gene>
    <name evidence="9" type="ORF">MPAN_006160</name>
</gene>
<evidence type="ECO:0000256" key="1">
    <source>
        <dbReference type="ARBA" id="ARBA00004651"/>
    </source>
</evidence>
<evidence type="ECO:0000256" key="5">
    <source>
        <dbReference type="ARBA" id="ARBA00022989"/>
    </source>
</evidence>
<dbReference type="RefSeq" id="WP_176238561.1">
    <property type="nucleotide sequence ID" value="NZ_AP024412.1"/>
</dbReference>
<feature type="domain" description="MrpA C-terminal/MbhE" evidence="8">
    <location>
        <begin position="34"/>
        <end position="86"/>
    </location>
</feature>
<evidence type="ECO:0000256" key="3">
    <source>
        <dbReference type="ARBA" id="ARBA00022475"/>
    </source>
</evidence>
<dbReference type="AlphaFoldDB" id="A0A7U9XV29"/>
<evidence type="ECO:0000259" key="8">
    <source>
        <dbReference type="Pfam" id="PF20501"/>
    </source>
</evidence>
<accession>A0A7U9XV29</accession>
<keyword evidence="6" id="KW-0472">Membrane</keyword>
<reference evidence="9" key="1">
    <citation type="submission" date="2021-01" db="EMBL/GenBank/DDBJ databases">
        <title>Draft genome sequence of Acholeplasmataceae bacterium strain Mahy22.</title>
        <authorList>
            <person name="Watanabe M."/>
            <person name="Kojima H."/>
            <person name="Fukui M."/>
        </authorList>
    </citation>
    <scope>NUCLEOTIDE SEQUENCE</scope>
    <source>
        <strain evidence="9">Mahy22</strain>
    </source>
</reference>
<keyword evidence="5" id="KW-1133">Transmembrane helix</keyword>
<sequence>MKNLFGLVISIILGVIIILALSNSASFPKFGEVDLADRVSDQYLDQANIDDVGSANIVTAVVVGYRGFDTLGEVTVLLISALGVALILGGSGKQKRLDLKFKPNFMLRVGSKVLFVIILMTSLYIILHGHLTPGGGFPGGAIIASAILLMYLADDQFRSNIKGFKILEGTAGSLFVIIGLLGLLFANYFLQNFIPVGTVGSLLSAGIIPIIYVLIGLKVGSEISGIVDNFLTEEELI</sequence>
<feature type="domain" description="Na+/H+ antiporter MnhB subunit-related protein" evidence="7">
    <location>
        <begin position="106"/>
        <end position="223"/>
    </location>
</feature>
<evidence type="ECO:0000313" key="9">
    <source>
        <dbReference type="EMBL" id="BCR35723.1"/>
    </source>
</evidence>
<dbReference type="InterPro" id="IPR007182">
    <property type="entry name" value="MnhB"/>
</dbReference>
<organism evidence="9 10">
    <name type="scientific">Mariniplasma anaerobium</name>
    <dbReference type="NCBI Taxonomy" id="2735436"/>
    <lineage>
        <taxon>Bacteria</taxon>
        <taxon>Bacillati</taxon>
        <taxon>Mycoplasmatota</taxon>
        <taxon>Mollicutes</taxon>
        <taxon>Acholeplasmatales</taxon>
        <taxon>Acholeplasmataceae</taxon>
        <taxon>Mariniplasma</taxon>
    </lineage>
</organism>
<dbReference type="InterPro" id="IPR046806">
    <property type="entry name" value="MrpA_C/MbhE"/>
</dbReference>
<protein>
    <submittedName>
        <fullName evidence="9">Cation:proton antiporter</fullName>
    </submittedName>
</protein>
<dbReference type="EMBL" id="AP024412">
    <property type="protein sequence ID" value="BCR35723.1"/>
    <property type="molecule type" value="Genomic_DNA"/>
</dbReference>
<dbReference type="InterPro" id="IPR050622">
    <property type="entry name" value="CPA3_antiporter_subunitB"/>
</dbReference>
<proteinExistence type="inferred from homology"/>
<name>A0A7U9XV29_9MOLU</name>
<dbReference type="GO" id="GO:0005886">
    <property type="term" value="C:plasma membrane"/>
    <property type="evidence" value="ECO:0007669"/>
    <property type="project" value="UniProtKB-SubCell"/>
</dbReference>
<dbReference type="Pfam" id="PF04039">
    <property type="entry name" value="MnhB"/>
    <property type="match status" value="1"/>
</dbReference>